<feature type="transmembrane region" description="Helical" evidence="1">
    <location>
        <begin position="142"/>
        <end position="161"/>
    </location>
</feature>
<protein>
    <submittedName>
        <fullName evidence="2">Transmembrane protein</fullName>
    </submittedName>
</protein>
<evidence type="ECO:0000313" key="3">
    <source>
        <dbReference type="Proteomes" id="UP000002332"/>
    </source>
</evidence>
<name>A4V7S7_PSEFS</name>
<dbReference type="Proteomes" id="UP000002332">
    <property type="component" value="Plasmid pQBR103"/>
</dbReference>
<evidence type="ECO:0000256" key="1">
    <source>
        <dbReference type="SAM" id="Phobius"/>
    </source>
</evidence>
<sequence length="171" mass="19320">MNGQARTDHNFSFAGEVIMQITQIRDFLLQHQYESKLVFVSRSIRTVFKVAVVYPAILSACMVALIGMQGRGFAEIPYMMLSTMEMSQRLVGTNKVIPGQVLIESCDDKPIEPARMPDHLKVCGSHSVESVSIDQLAAHQGALIKVTYLIVVGTFAFFELYRSFRKFRRRV</sequence>
<gene>
    <name evidence="2" type="ordered locus">pQBR0170</name>
</gene>
<proteinExistence type="predicted"/>
<geneLocation type="plasmid" evidence="2 3">
    <name>pQBR103</name>
</geneLocation>
<dbReference type="AlphaFoldDB" id="A4V7S7"/>
<keyword evidence="2" id="KW-0614">Plasmid</keyword>
<dbReference type="EMBL" id="AM235768">
    <property type="protein sequence ID" value="CAM96202.1"/>
    <property type="molecule type" value="Genomic_DNA"/>
</dbReference>
<evidence type="ECO:0000313" key="2">
    <source>
        <dbReference type="EMBL" id="CAM96202.1"/>
    </source>
</evidence>
<organism evidence="2 3">
    <name type="scientific">Pseudomonas fluorescens (strain SBW25)</name>
    <dbReference type="NCBI Taxonomy" id="216595"/>
    <lineage>
        <taxon>Bacteria</taxon>
        <taxon>Pseudomonadati</taxon>
        <taxon>Pseudomonadota</taxon>
        <taxon>Gammaproteobacteria</taxon>
        <taxon>Pseudomonadales</taxon>
        <taxon>Pseudomonadaceae</taxon>
        <taxon>Pseudomonas</taxon>
    </lineage>
</organism>
<accession>A4V7S7</accession>
<reference evidence="2 3" key="1">
    <citation type="journal article" date="2007" name="ISME J.">
        <title>Sequence-based analysis of pQBR103; a representative of a unique, transfer-proficient mega plasmid resident in the microbial community of sugar beet.</title>
        <authorList>
            <person name="Tett A."/>
            <person name="Spiers A.J."/>
            <person name="Crossman L.C."/>
            <person name="Ager D."/>
            <person name="Ciric L."/>
            <person name="Dow J.M."/>
            <person name="Fry J.C."/>
            <person name="Harris D."/>
            <person name="Lilley A."/>
            <person name="Oliver A."/>
            <person name="Parkhill J."/>
            <person name="Quail M.A."/>
            <person name="Rainey P.B."/>
            <person name="Saunders N.J."/>
            <person name="Seeger K."/>
            <person name="Snyder L.A.S."/>
            <person name="Squares R."/>
            <person name="Thomas C.M."/>
            <person name="Turner S.L."/>
            <person name="Zhang X.-X."/>
            <person name="Field D."/>
            <person name="Bailey M.J."/>
        </authorList>
    </citation>
    <scope>NUCLEOTIDE SEQUENCE [LARGE SCALE GENOMIC DNA]</scope>
    <source>
        <strain evidence="2 3">SBW25</strain>
    </source>
</reference>
<keyword evidence="1" id="KW-0472">Membrane</keyword>
<keyword evidence="1 2" id="KW-0812">Transmembrane</keyword>
<keyword evidence="1" id="KW-1133">Transmembrane helix</keyword>
<feature type="transmembrane region" description="Helical" evidence="1">
    <location>
        <begin position="46"/>
        <end position="68"/>
    </location>
</feature>